<comment type="caution">
    <text evidence="1">The sequence shown here is derived from an EMBL/GenBank/DDBJ whole genome shotgun (WGS) entry which is preliminary data.</text>
</comment>
<dbReference type="OrthoDB" id="998140at2"/>
<protein>
    <submittedName>
        <fullName evidence="1">Uncharacterized protein</fullName>
    </submittedName>
</protein>
<accession>A0A4Y8KXT7</accession>
<dbReference type="AlphaFoldDB" id="A0A4Y8KXT7"/>
<dbReference type="STRING" id="1121485.GCA_000426485_00602"/>
<organism evidence="1 2">
    <name type="scientific">Dysgonomonas capnocytophagoides</name>
    <dbReference type="NCBI Taxonomy" id="45254"/>
    <lineage>
        <taxon>Bacteria</taxon>
        <taxon>Pseudomonadati</taxon>
        <taxon>Bacteroidota</taxon>
        <taxon>Bacteroidia</taxon>
        <taxon>Bacteroidales</taxon>
        <taxon>Dysgonomonadaceae</taxon>
        <taxon>Dysgonomonas</taxon>
    </lineage>
</organism>
<gene>
    <name evidence="1" type="ORF">E2605_16740</name>
</gene>
<dbReference type="EMBL" id="SOML01000012">
    <property type="protein sequence ID" value="TFD93795.1"/>
    <property type="molecule type" value="Genomic_DNA"/>
</dbReference>
<sequence>MKTDIYTKIVLTIIAIFLGVLVFQNTTLITSAKAETTAATPTPILNAAQSAPVDVNITHVNGIKMDTNGEKGLPVRIYKNFDK</sequence>
<dbReference type="Proteomes" id="UP000297861">
    <property type="component" value="Unassembled WGS sequence"/>
</dbReference>
<reference evidence="1 2" key="1">
    <citation type="submission" date="2019-03" db="EMBL/GenBank/DDBJ databases">
        <title>San Antonio Military Medical Center submission to MRSN (WRAIR), pending publication.</title>
        <authorList>
            <person name="Blyth D.M."/>
            <person name="Mccarthy S.L."/>
            <person name="Schall S.E."/>
            <person name="Stam J.A."/>
            <person name="Ong A.C."/>
            <person name="Mcgann P.T."/>
        </authorList>
    </citation>
    <scope>NUCLEOTIDE SEQUENCE [LARGE SCALE GENOMIC DNA]</scope>
    <source>
        <strain evidence="1 2">MRSN571793</strain>
    </source>
</reference>
<evidence type="ECO:0000313" key="2">
    <source>
        <dbReference type="Proteomes" id="UP000297861"/>
    </source>
</evidence>
<evidence type="ECO:0000313" key="1">
    <source>
        <dbReference type="EMBL" id="TFD93795.1"/>
    </source>
</evidence>
<dbReference type="RefSeq" id="WP_134437288.1">
    <property type="nucleotide sequence ID" value="NZ_SOML01000012.1"/>
</dbReference>
<keyword evidence="2" id="KW-1185">Reference proteome</keyword>
<proteinExistence type="predicted"/>
<name>A0A4Y8KXT7_9BACT</name>